<accession>A0A9D1GK13</accession>
<feature type="binding site" evidence="17">
    <location>
        <begin position="114"/>
        <end position="120"/>
    </location>
    <ligand>
        <name>ATP</name>
        <dbReference type="ChEBI" id="CHEBI:30616"/>
    </ligand>
</feature>
<comment type="function">
    <text evidence="1 17">Cell wall formation. Catalyzes the addition of glutamate to the nucleotide precursor UDP-N-acetylmuramoyl-L-alanine (UMA).</text>
</comment>
<dbReference type="GO" id="GO:0071555">
    <property type="term" value="P:cell wall organization"/>
    <property type="evidence" value="ECO:0007669"/>
    <property type="project" value="UniProtKB-KW"/>
</dbReference>
<evidence type="ECO:0000256" key="1">
    <source>
        <dbReference type="ARBA" id="ARBA00002734"/>
    </source>
</evidence>
<reference evidence="21" key="1">
    <citation type="submission" date="2020-10" db="EMBL/GenBank/DDBJ databases">
        <authorList>
            <person name="Gilroy R."/>
        </authorList>
    </citation>
    <scope>NUCLEOTIDE SEQUENCE</scope>
    <source>
        <strain evidence="21">CHK123-3438</strain>
    </source>
</reference>
<comment type="caution">
    <text evidence="21">The sequence shown here is derived from an EMBL/GenBank/DDBJ whole genome shotgun (WGS) entry which is preliminary data.</text>
</comment>
<dbReference type="PANTHER" id="PTHR43692:SF1">
    <property type="entry name" value="UDP-N-ACETYLMURAMOYLALANINE--D-GLUTAMATE LIGASE"/>
    <property type="match status" value="1"/>
</dbReference>
<dbReference type="InterPro" id="IPR036615">
    <property type="entry name" value="Mur_ligase_C_dom_sf"/>
</dbReference>
<dbReference type="SUPFAM" id="SSF53623">
    <property type="entry name" value="MurD-like peptide ligases, catalytic domain"/>
    <property type="match status" value="2"/>
</dbReference>
<evidence type="ECO:0000256" key="14">
    <source>
        <dbReference type="ARBA" id="ARBA00030398"/>
    </source>
</evidence>
<gene>
    <name evidence="17" type="primary">murD</name>
    <name evidence="21" type="ORF">IAB60_09420</name>
</gene>
<dbReference type="AlphaFoldDB" id="A0A9D1GK13"/>
<name>A0A9D1GK13_9FIRM</name>
<evidence type="ECO:0000256" key="4">
    <source>
        <dbReference type="ARBA" id="ARBA00010416"/>
    </source>
</evidence>
<dbReference type="GO" id="GO:0051301">
    <property type="term" value="P:cell division"/>
    <property type="evidence" value="ECO:0007669"/>
    <property type="project" value="UniProtKB-KW"/>
</dbReference>
<evidence type="ECO:0000313" key="21">
    <source>
        <dbReference type="EMBL" id="HIT42291.1"/>
    </source>
</evidence>
<feature type="compositionally biased region" description="Basic and acidic residues" evidence="18">
    <location>
        <begin position="265"/>
        <end position="275"/>
    </location>
</feature>
<evidence type="ECO:0000259" key="20">
    <source>
        <dbReference type="Pfam" id="PF08245"/>
    </source>
</evidence>
<keyword evidence="10 17" id="KW-0067">ATP-binding</keyword>
<evidence type="ECO:0000256" key="8">
    <source>
        <dbReference type="ARBA" id="ARBA00022598"/>
    </source>
</evidence>
<keyword evidence="8 17" id="KW-0436">Ligase</keyword>
<dbReference type="GO" id="GO:0005524">
    <property type="term" value="F:ATP binding"/>
    <property type="evidence" value="ECO:0007669"/>
    <property type="project" value="UniProtKB-UniRule"/>
</dbReference>
<keyword evidence="17" id="KW-0131">Cell cycle</keyword>
<reference evidence="21" key="2">
    <citation type="journal article" date="2021" name="PeerJ">
        <title>Extensive microbial diversity within the chicken gut microbiome revealed by metagenomics and culture.</title>
        <authorList>
            <person name="Gilroy R."/>
            <person name="Ravi A."/>
            <person name="Getino M."/>
            <person name="Pursley I."/>
            <person name="Horton D.L."/>
            <person name="Alikhan N.F."/>
            <person name="Baker D."/>
            <person name="Gharbi K."/>
            <person name="Hall N."/>
            <person name="Watson M."/>
            <person name="Adriaenssens E.M."/>
            <person name="Foster-Nyarko E."/>
            <person name="Jarju S."/>
            <person name="Secka A."/>
            <person name="Antonio M."/>
            <person name="Oren A."/>
            <person name="Chaudhuri R.R."/>
            <person name="La Ragione R."/>
            <person name="Hildebrand F."/>
            <person name="Pallen M.J."/>
        </authorList>
    </citation>
    <scope>NUCLEOTIDE SEQUENCE</scope>
    <source>
        <strain evidence="21">CHK123-3438</strain>
    </source>
</reference>
<evidence type="ECO:0000256" key="7">
    <source>
        <dbReference type="ARBA" id="ARBA00022490"/>
    </source>
</evidence>
<evidence type="ECO:0000256" key="15">
    <source>
        <dbReference type="ARBA" id="ARBA00032324"/>
    </source>
</evidence>
<evidence type="ECO:0000256" key="16">
    <source>
        <dbReference type="ARBA" id="ARBA00047632"/>
    </source>
</evidence>
<keyword evidence="11 17" id="KW-0133">Cell shape</keyword>
<proteinExistence type="inferred from homology"/>
<keyword evidence="12 17" id="KW-0573">Peptidoglycan synthesis</keyword>
<dbReference type="EMBL" id="DVKS01000162">
    <property type="protein sequence ID" value="HIT42291.1"/>
    <property type="molecule type" value="Genomic_DNA"/>
</dbReference>
<evidence type="ECO:0000313" key="22">
    <source>
        <dbReference type="Proteomes" id="UP000886860"/>
    </source>
</evidence>
<keyword evidence="9 17" id="KW-0547">Nucleotide-binding</keyword>
<comment type="pathway">
    <text evidence="3 17">Cell wall biogenesis; peptidoglycan biosynthesis.</text>
</comment>
<dbReference type="InterPro" id="IPR005762">
    <property type="entry name" value="MurD"/>
</dbReference>
<organism evidence="21 22">
    <name type="scientific">Candidatus Caccovicinus merdipullorum</name>
    <dbReference type="NCBI Taxonomy" id="2840724"/>
    <lineage>
        <taxon>Bacteria</taxon>
        <taxon>Bacillati</taxon>
        <taxon>Bacillota</taxon>
        <taxon>Clostridia</taxon>
        <taxon>Eubacteriales</taxon>
        <taxon>Candidatus Caccovicinus</taxon>
    </lineage>
</organism>
<dbReference type="Pfam" id="PF21799">
    <property type="entry name" value="MurD-like_N"/>
    <property type="match status" value="1"/>
</dbReference>
<dbReference type="GO" id="GO:0005737">
    <property type="term" value="C:cytoplasm"/>
    <property type="evidence" value="ECO:0007669"/>
    <property type="project" value="UniProtKB-SubCell"/>
</dbReference>
<feature type="domain" description="Mur ligase C-terminal" evidence="19">
    <location>
        <begin position="366"/>
        <end position="480"/>
    </location>
</feature>
<dbReference type="SUPFAM" id="SSF51984">
    <property type="entry name" value="MurCD N-terminal domain"/>
    <property type="match status" value="1"/>
</dbReference>
<dbReference type="Pfam" id="PF02875">
    <property type="entry name" value="Mur_ligase_C"/>
    <property type="match status" value="1"/>
</dbReference>
<evidence type="ECO:0000256" key="17">
    <source>
        <dbReference type="HAMAP-Rule" id="MF_00639"/>
    </source>
</evidence>
<evidence type="ECO:0000256" key="9">
    <source>
        <dbReference type="ARBA" id="ARBA00022741"/>
    </source>
</evidence>
<evidence type="ECO:0000256" key="18">
    <source>
        <dbReference type="SAM" id="MobiDB-lite"/>
    </source>
</evidence>
<dbReference type="InterPro" id="IPR013221">
    <property type="entry name" value="Mur_ligase_cen"/>
</dbReference>
<dbReference type="EC" id="6.3.2.9" evidence="5 17"/>
<evidence type="ECO:0000256" key="10">
    <source>
        <dbReference type="ARBA" id="ARBA00022840"/>
    </source>
</evidence>
<dbReference type="Pfam" id="PF08245">
    <property type="entry name" value="Mur_ligase_M"/>
    <property type="match status" value="1"/>
</dbReference>
<dbReference type="InterPro" id="IPR004101">
    <property type="entry name" value="Mur_ligase_C"/>
</dbReference>
<comment type="catalytic activity">
    <reaction evidence="16 17">
        <text>UDP-N-acetyl-alpha-D-muramoyl-L-alanine + D-glutamate + ATP = UDP-N-acetyl-alpha-D-muramoyl-L-alanyl-D-glutamate + ADP + phosphate + H(+)</text>
        <dbReference type="Rhea" id="RHEA:16429"/>
        <dbReference type="ChEBI" id="CHEBI:15378"/>
        <dbReference type="ChEBI" id="CHEBI:29986"/>
        <dbReference type="ChEBI" id="CHEBI:30616"/>
        <dbReference type="ChEBI" id="CHEBI:43474"/>
        <dbReference type="ChEBI" id="CHEBI:83898"/>
        <dbReference type="ChEBI" id="CHEBI:83900"/>
        <dbReference type="ChEBI" id="CHEBI:456216"/>
        <dbReference type="EC" id="6.3.2.9"/>
    </reaction>
</comment>
<keyword evidence="13 17" id="KW-0961">Cell wall biogenesis/degradation</keyword>
<evidence type="ECO:0000256" key="5">
    <source>
        <dbReference type="ARBA" id="ARBA00012212"/>
    </source>
</evidence>
<feature type="domain" description="Mur ligase central" evidence="20">
    <location>
        <begin position="112"/>
        <end position="235"/>
    </location>
</feature>
<dbReference type="Gene3D" id="3.40.50.720">
    <property type="entry name" value="NAD(P)-binding Rossmann-like Domain"/>
    <property type="match status" value="1"/>
</dbReference>
<dbReference type="Gene3D" id="3.90.190.20">
    <property type="entry name" value="Mur ligase, C-terminal domain"/>
    <property type="match status" value="1"/>
</dbReference>
<evidence type="ECO:0000256" key="11">
    <source>
        <dbReference type="ARBA" id="ARBA00022960"/>
    </source>
</evidence>
<protein>
    <recommendedName>
        <fullName evidence="6 17">UDP-N-acetylmuramoylalanine--D-glutamate ligase</fullName>
        <ecNumber evidence="5 17">6.3.2.9</ecNumber>
    </recommendedName>
    <alternativeName>
        <fullName evidence="15 17">D-glutamic acid-adding enzyme</fullName>
    </alternativeName>
    <alternativeName>
        <fullName evidence="14 17">UDP-N-acetylmuramoyl-L-alanyl-D-glutamate synthetase</fullName>
    </alternativeName>
</protein>
<comment type="similarity">
    <text evidence="4 17">Belongs to the MurCDEF family.</text>
</comment>
<evidence type="ECO:0000259" key="19">
    <source>
        <dbReference type="Pfam" id="PF02875"/>
    </source>
</evidence>
<evidence type="ECO:0000256" key="6">
    <source>
        <dbReference type="ARBA" id="ARBA00015655"/>
    </source>
</evidence>
<feature type="region of interest" description="Disordered" evidence="18">
    <location>
        <begin position="228"/>
        <end position="279"/>
    </location>
</feature>
<dbReference type="GO" id="GO:0009252">
    <property type="term" value="P:peptidoglycan biosynthetic process"/>
    <property type="evidence" value="ECO:0007669"/>
    <property type="project" value="UniProtKB-UniRule"/>
</dbReference>
<dbReference type="HAMAP" id="MF_00639">
    <property type="entry name" value="MurD"/>
    <property type="match status" value="1"/>
</dbReference>
<evidence type="ECO:0000256" key="3">
    <source>
        <dbReference type="ARBA" id="ARBA00004752"/>
    </source>
</evidence>
<dbReference type="GO" id="GO:0008764">
    <property type="term" value="F:UDP-N-acetylmuramoylalanine-D-glutamate ligase activity"/>
    <property type="evidence" value="ECO:0007669"/>
    <property type="project" value="UniProtKB-UniRule"/>
</dbReference>
<keyword evidence="17" id="KW-0132">Cell division</keyword>
<evidence type="ECO:0000256" key="13">
    <source>
        <dbReference type="ARBA" id="ARBA00023316"/>
    </source>
</evidence>
<dbReference type="SUPFAM" id="SSF53244">
    <property type="entry name" value="MurD-like peptide ligases, peptide-binding domain"/>
    <property type="match status" value="1"/>
</dbReference>
<sequence length="503" mass="55860">MSSQKVLVAGTGISGISAAKLLLDMGGEVVLYDGNEKLKEEELKKKLDDNEKVTVVLGELKRTDLLGVELCIISPGIPLESPFVAILDDMNIPIWSEIQLAYHCAKGRLAAITGTNGKTTTTALTGQIMKDYFDSVFVVGNIGIPYTQVALETKESSVTVAEVSSFQLETIMDFHPQVSAILNITPDHLDRHGTMERYIAIKESIAMNQSEEDTIVLNYDDPVLRSFGLKEKPEKKDDEEKDSLEKSADPETGAEEEDSQNTSGDSKKDDQENKDSSTGIPEFDLKAKVVFFSSRSRLEEGLFLDGDMIVWRRNGKQEDVVNIHDLNLLGRHNYENVMAAAAIGLAMGVPLSSIRKTAEAFQAVEHRIEFVAERFGVKYYNDSKGTNPDAAIQAIRAMPGPTILIAGGYDKHSEFDEWIESFEGKVRYLVLIGQTRDKIARCAREHGFHDIMYAEDMQEAVRVCASYANMGENVLLSPACASWGMFRNYEERGRVFKECVRSL</sequence>
<feature type="compositionally biased region" description="Basic and acidic residues" evidence="18">
    <location>
        <begin position="228"/>
        <end position="249"/>
    </location>
</feature>
<evidence type="ECO:0000256" key="2">
    <source>
        <dbReference type="ARBA" id="ARBA00004496"/>
    </source>
</evidence>
<dbReference type="InterPro" id="IPR036565">
    <property type="entry name" value="Mur-like_cat_sf"/>
</dbReference>
<dbReference type="Gene3D" id="3.40.1190.10">
    <property type="entry name" value="Mur-like, catalytic domain"/>
    <property type="match status" value="1"/>
</dbReference>
<comment type="subcellular location">
    <subcellularLocation>
        <location evidence="2 17">Cytoplasm</location>
    </subcellularLocation>
</comment>
<evidence type="ECO:0000256" key="12">
    <source>
        <dbReference type="ARBA" id="ARBA00022984"/>
    </source>
</evidence>
<dbReference type="PANTHER" id="PTHR43692">
    <property type="entry name" value="UDP-N-ACETYLMURAMOYLALANINE--D-GLUTAMATE LIGASE"/>
    <property type="match status" value="1"/>
</dbReference>
<dbReference type="GO" id="GO:0008360">
    <property type="term" value="P:regulation of cell shape"/>
    <property type="evidence" value="ECO:0007669"/>
    <property type="project" value="UniProtKB-KW"/>
</dbReference>
<keyword evidence="7 17" id="KW-0963">Cytoplasm</keyword>
<dbReference type="Proteomes" id="UP000886860">
    <property type="component" value="Unassembled WGS sequence"/>
</dbReference>